<dbReference type="Proteomes" id="UP000001194">
    <property type="component" value="Unassembled WGS sequence"/>
</dbReference>
<accession>B0D0L0</accession>
<evidence type="ECO:0000313" key="1">
    <source>
        <dbReference type="EMBL" id="EDR11841.1"/>
    </source>
</evidence>
<dbReference type="InParanoid" id="B0D0L0"/>
<dbReference type="RefSeq" id="XP_001877738.1">
    <property type="nucleotide sequence ID" value="XM_001877703.1"/>
</dbReference>
<gene>
    <name evidence="1" type="ORF">LACBIDRAFT_324074</name>
</gene>
<dbReference type="KEGG" id="lbc:LACBIDRAFT_324074"/>
<organism evidence="2">
    <name type="scientific">Laccaria bicolor (strain S238N-H82 / ATCC MYA-4686)</name>
    <name type="common">Bicoloured deceiver</name>
    <name type="synonym">Laccaria laccata var. bicolor</name>
    <dbReference type="NCBI Taxonomy" id="486041"/>
    <lineage>
        <taxon>Eukaryota</taxon>
        <taxon>Fungi</taxon>
        <taxon>Dikarya</taxon>
        <taxon>Basidiomycota</taxon>
        <taxon>Agaricomycotina</taxon>
        <taxon>Agaricomycetes</taxon>
        <taxon>Agaricomycetidae</taxon>
        <taxon>Agaricales</taxon>
        <taxon>Agaricineae</taxon>
        <taxon>Hydnangiaceae</taxon>
        <taxon>Laccaria</taxon>
    </lineage>
</organism>
<protein>
    <submittedName>
        <fullName evidence="1">Predicted protein</fullName>
    </submittedName>
</protein>
<reference evidence="1 2" key="1">
    <citation type="journal article" date="2008" name="Nature">
        <title>The genome of Laccaria bicolor provides insights into mycorrhizal symbiosis.</title>
        <authorList>
            <person name="Martin F."/>
            <person name="Aerts A."/>
            <person name="Ahren D."/>
            <person name="Brun A."/>
            <person name="Danchin E.G.J."/>
            <person name="Duchaussoy F."/>
            <person name="Gibon J."/>
            <person name="Kohler A."/>
            <person name="Lindquist E."/>
            <person name="Pereda V."/>
            <person name="Salamov A."/>
            <person name="Shapiro H.J."/>
            <person name="Wuyts J."/>
            <person name="Blaudez D."/>
            <person name="Buee M."/>
            <person name="Brokstein P."/>
            <person name="Canbaeck B."/>
            <person name="Cohen D."/>
            <person name="Courty P.E."/>
            <person name="Coutinho P.M."/>
            <person name="Delaruelle C."/>
            <person name="Detter J.C."/>
            <person name="Deveau A."/>
            <person name="DiFazio S."/>
            <person name="Duplessis S."/>
            <person name="Fraissinet-Tachet L."/>
            <person name="Lucic E."/>
            <person name="Frey-Klett P."/>
            <person name="Fourrey C."/>
            <person name="Feussner I."/>
            <person name="Gay G."/>
            <person name="Grimwood J."/>
            <person name="Hoegger P.J."/>
            <person name="Jain P."/>
            <person name="Kilaru S."/>
            <person name="Labbe J."/>
            <person name="Lin Y.C."/>
            <person name="Legue V."/>
            <person name="Le Tacon F."/>
            <person name="Marmeisse R."/>
            <person name="Melayah D."/>
            <person name="Montanini B."/>
            <person name="Muratet M."/>
            <person name="Nehls U."/>
            <person name="Niculita-Hirzel H."/>
            <person name="Oudot-Le Secq M.P."/>
            <person name="Peter M."/>
            <person name="Quesneville H."/>
            <person name="Rajashekar B."/>
            <person name="Reich M."/>
            <person name="Rouhier N."/>
            <person name="Schmutz J."/>
            <person name="Yin T."/>
            <person name="Chalot M."/>
            <person name="Henrissat B."/>
            <person name="Kuees U."/>
            <person name="Lucas S."/>
            <person name="Van de Peer Y."/>
            <person name="Podila G.K."/>
            <person name="Polle A."/>
            <person name="Pukkila P.J."/>
            <person name="Richardson P.M."/>
            <person name="Rouze P."/>
            <person name="Sanders I.R."/>
            <person name="Stajich J.E."/>
            <person name="Tunlid A."/>
            <person name="Tuskan G."/>
            <person name="Grigoriev I.V."/>
        </authorList>
    </citation>
    <scope>NUCLEOTIDE SEQUENCE [LARGE SCALE GENOMIC DNA]</scope>
    <source>
        <strain evidence="2">S238N-H82 / ATCC MYA-4686</strain>
    </source>
</reference>
<dbReference type="GeneID" id="6073417"/>
<proteinExistence type="predicted"/>
<sequence>MYAKWHVVQLKTIPNDSIPFWDPPNVFVLLARCIANERGTWIFLLYYEDLSWLLAGPFIDIVKHPDGAIADSAFNLNLKHPDGNILRGAFNLNLKHPDGDIPRGTFNFNVKHPDGNIPCGTFNLNNHQFQFDTPMEPQMSRQGLSFLNYKFLVDMETILQELDEIKIKIHYATDLDGWLGSGTGWGNPSGLRVGVSTGQGTGWTSRNPIPEVPVFLY</sequence>
<dbReference type="AlphaFoldDB" id="B0D0L0"/>
<name>B0D0L0_LACBS</name>
<dbReference type="HOGENOM" id="CLU_1272495_0_0_1"/>
<dbReference type="EMBL" id="DS547095">
    <property type="protein sequence ID" value="EDR11841.1"/>
    <property type="molecule type" value="Genomic_DNA"/>
</dbReference>
<keyword evidence="2" id="KW-1185">Reference proteome</keyword>
<evidence type="ECO:0000313" key="2">
    <source>
        <dbReference type="Proteomes" id="UP000001194"/>
    </source>
</evidence>